<keyword evidence="7 10" id="KW-1133">Transmembrane helix</keyword>
<dbReference type="GO" id="GO:0000155">
    <property type="term" value="F:phosphorelay sensor kinase activity"/>
    <property type="evidence" value="ECO:0007669"/>
    <property type="project" value="InterPro"/>
</dbReference>
<dbReference type="AlphaFoldDB" id="A0A5R9F4D4"/>
<dbReference type="GO" id="GO:0005886">
    <property type="term" value="C:plasma membrane"/>
    <property type="evidence" value="ECO:0007669"/>
    <property type="project" value="UniProtKB-SubCell"/>
</dbReference>
<accession>A0A5R9F4D4</accession>
<gene>
    <name evidence="12" type="ORF">FCL54_14895</name>
</gene>
<dbReference type="RefSeq" id="WP_138127533.1">
    <property type="nucleotide sequence ID" value="NZ_SWLG01000010.1"/>
</dbReference>
<comment type="subcellular location">
    <subcellularLocation>
        <location evidence="1">Cell membrane</location>
        <topology evidence="1">Multi-pass membrane protein</topology>
    </subcellularLocation>
</comment>
<keyword evidence="2" id="KW-1003">Cell membrane</keyword>
<evidence type="ECO:0000259" key="11">
    <source>
        <dbReference type="PROSITE" id="PS50885"/>
    </source>
</evidence>
<evidence type="ECO:0000256" key="1">
    <source>
        <dbReference type="ARBA" id="ARBA00004651"/>
    </source>
</evidence>
<dbReference type="InterPro" id="IPR036890">
    <property type="entry name" value="HATPase_C_sf"/>
</dbReference>
<feature type="domain" description="HAMP" evidence="11">
    <location>
        <begin position="325"/>
        <end position="377"/>
    </location>
</feature>
<dbReference type="InterPro" id="IPR003594">
    <property type="entry name" value="HATPase_dom"/>
</dbReference>
<dbReference type="CDD" id="cd18773">
    <property type="entry name" value="PDC1_HK_sensor"/>
    <property type="match status" value="1"/>
</dbReference>
<dbReference type="Pfam" id="PF02518">
    <property type="entry name" value="HATPase_c"/>
    <property type="match status" value="1"/>
</dbReference>
<keyword evidence="13" id="KW-1185">Reference proteome</keyword>
<dbReference type="InterPro" id="IPR010559">
    <property type="entry name" value="Sig_transdc_His_kin_internal"/>
</dbReference>
<dbReference type="Pfam" id="PF06580">
    <property type="entry name" value="His_kinase"/>
    <property type="match status" value="1"/>
</dbReference>
<feature type="coiled-coil region" evidence="9">
    <location>
        <begin position="362"/>
        <end position="399"/>
    </location>
</feature>
<dbReference type="InterPro" id="IPR050640">
    <property type="entry name" value="Bact_2-comp_sensor_kinase"/>
</dbReference>
<evidence type="ECO:0000256" key="3">
    <source>
        <dbReference type="ARBA" id="ARBA00022553"/>
    </source>
</evidence>
<dbReference type="SUPFAM" id="SSF55874">
    <property type="entry name" value="ATPase domain of HSP90 chaperone/DNA topoisomerase II/histidine kinase"/>
    <property type="match status" value="1"/>
</dbReference>
<proteinExistence type="predicted"/>
<dbReference type="Gene3D" id="3.30.565.10">
    <property type="entry name" value="Histidine kinase-like ATPase, C-terminal domain"/>
    <property type="match status" value="1"/>
</dbReference>
<dbReference type="Pfam" id="PF02743">
    <property type="entry name" value="dCache_1"/>
    <property type="match status" value="1"/>
</dbReference>
<organism evidence="12 13">
    <name type="scientific">Exobacillus caeni</name>
    <dbReference type="NCBI Taxonomy" id="2574798"/>
    <lineage>
        <taxon>Bacteria</taxon>
        <taxon>Bacillati</taxon>
        <taxon>Bacillota</taxon>
        <taxon>Bacilli</taxon>
        <taxon>Bacillales</taxon>
        <taxon>Guptibacillaceae</taxon>
        <taxon>Exobacillus</taxon>
    </lineage>
</organism>
<dbReference type="Proteomes" id="UP000308230">
    <property type="component" value="Unassembled WGS sequence"/>
</dbReference>
<dbReference type="PROSITE" id="PS50885">
    <property type="entry name" value="HAMP"/>
    <property type="match status" value="1"/>
</dbReference>
<keyword evidence="5 10" id="KW-0812">Transmembrane</keyword>
<feature type="transmembrane region" description="Helical" evidence="10">
    <location>
        <begin position="304"/>
        <end position="323"/>
    </location>
</feature>
<evidence type="ECO:0000256" key="4">
    <source>
        <dbReference type="ARBA" id="ARBA00022679"/>
    </source>
</evidence>
<evidence type="ECO:0000256" key="7">
    <source>
        <dbReference type="ARBA" id="ARBA00022989"/>
    </source>
</evidence>
<dbReference type="InterPro" id="IPR003660">
    <property type="entry name" value="HAMP_dom"/>
</dbReference>
<evidence type="ECO:0000256" key="2">
    <source>
        <dbReference type="ARBA" id="ARBA00022475"/>
    </source>
</evidence>
<evidence type="ECO:0000256" key="8">
    <source>
        <dbReference type="ARBA" id="ARBA00023136"/>
    </source>
</evidence>
<evidence type="ECO:0000256" key="9">
    <source>
        <dbReference type="SAM" id="Coils"/>
    </source>
</evidence>
<keyword evidence="9" id="KW-0175">Coiled coil</keyword>
<evidence type="ECO:0000313" key="12">
    <source>
        <dbReference type="EMBL" id="TLS36498.1"/>
    </source>
</evidence>
<dbReference type="OrthoDB" id="9776552at2"/>
<dbReference type="InterPro" id="IPR033479">
    <property type="entry name" value="dCache_1"/>
</dbReference>
<dbReference type="PANTHER" id="PTHR34220:SF9">
    <property type="entry name" value="SIGNAL TRANSDUCTION HISTIDINE KINASE INTERNAL REGION DOMAIN-CONTAINING PROTEIN"/>
    <property type="match status" value="1"/>
</dbReference>
<evidence type="ECO:0000256" key="6">
    <source>
        <dbReference type="ARBA" id="ARBA00022777"/>
    </source>
</evidence>
<dbReference type="SUPFAM" id="SSF158472">
    <property type="entry name" value="HAMP domain-like"/>
    <property type="match status" value="1"/>
</dbReference>
<keyword evidence="4" id="KW-0808">Transferase</keyword>
<dbReference type="Pfam" id="PF00672">
    <property type="entry name" value="HAMP"/>
    <property type="match status" value="1"/>
</dbReference>
<dbReference type="PANTHER" id="PTHR34220">
    <property type="entry name" value="SENSOR HISTIDINE KINASE YPDA"/>
    <property type="match status" value="1"/>
</dbReference>
<keyword evidence="6 12" id="KW-0418">Kinase</keyword>
<sequence length="596" mass="67024">MIHNLLRKRMASKVIVTIFIVSLIPTVFNSLFFYRSASSVVKENVRESSLQIARQAADSLSFIFSNGSDMSDLIYSNQKIQNIVKADINGTASPEEIQDNQEYMTSFLNSNIYTSSFVRIIYILKEEGMSWGSGTFSSYKLSMYDIDQMPWAKKSVSADGELVWGRLQYDRLSGAGENTDLVLPITRVLKDFDNMNNIAYVQVSLDGNAILEKIDQIKLGKTGHFFVVDENAEIMIDSDLDVIGKPIGNEDLKDQILKGRQEFEFDENEVHHYGVMQPIGNGWYIVGVVPVTELTGEVVSMQHLIFFASLIFGILAILLGVILTRRVTEPVKVLTKQMKLVGEGDFNVRTKVSSVDEIGMMSNQFNHMINQVENLLERVKEEQAQKQEAELRAIKHRINPHFLFNTLSTIRWLVQFNQTERANTALSALSKLLEGNMGKTGTFISIKEELELVENFMVILQIRYQQKFNLQTEFEEGIENFQIPRMLLQPIVENAIFHGIVPTGKEGTVTITGMNIQHGVVLQIDDDGIGFEEDILEKINQGAAQINSFVGIGLNHVYDSVRLYYDPLSKVEITSTSEGTSVKLTLITKPGGGEDV</sequence>
<dbReference type="SMART" id="SM00304">
    <property type="entry name" value="HAMP"/>
    <property type="match status" value="1"/>
</dbReference>
<evidence type="ECO:0000256" key="10">
    <source>
        <dbReference type="SAM" id="Phobius"/>
    </source>
</evidence>
<dbReference type="Gene3D" id="6.10.340.10">
    <property type="match status" value="1"/>
</dbReference>
<evidence type="ECO:0000313" key="13">
    <source>
        <dbReference type="Proteomes" id="UP000308230"/>
    </source>
</evidence>
<dbReference type="EMBL" id="SWLG01000010">
    <property type="protein sequence ID" value="TLS36498.1"/>
    <property type="molecule type" value="Genomic_DNA"/>
</dbReference>
<name>A0A5R9F4D4_9BACL</name>
<evidence type="ECO:0000256" key="5">
    <source>
        <dbReference type="ARBA" id="ARBA00022692"/>
    </source>
</evidence>
<comment type="caution">
    <text evidence="12">The sequence shown here is derived from an EMBL/GenBank/DDBJ whole genome shotgun (WGS) entry which is preliminary data.</text>
</comment>
<reference evidence="12 13" key="1">
    <citation type="submission" date="2019-04" db="EMBL/GenBank/DDBJ databases">
        <title>Bacillus caeni sp. nov., a bacterium isolated from mangrove sediment.</title>
        <authorList>
            <person name="Huang H."/>
            <person name="Mo K."/>
            <person name="Hu Y."/>
        </authorList>
    </citation>
    <scope>NUCLEOTIDE SEQUENCE [LARGE SCALE GENOMIC DNA]</scope>
    <source>
        <strain evidence="12 13">HB172195</strain>
    </source>
</reference>
<keyword evidence="3" id="KW-0597">Phosphoprotein</keyword>
<dbReference type="CDD" id="cd12912">
    <property type="entry name" value="PDC2_MCP_like"/>
    <property type="match status" value="1"/>
</dbReference>
<dbReference type="Gene3D" id="3.30.450.20">
    <property type="entry name" value="PAS domain"/>
    <property type="match status" value="2"/>
</dbReference>
<keyword evidence="8 10" id="KW-0472">Membrane</keyword>
<feature type="transmembrane region" description="Helical" evidence="10">
    <location>
        <begin position="12"/>
        <end position="34"/>
    </location>
</feature>
<dbReference type="CDD" id="cd06225">
    <property type="entry name" value="HAMP"/>
    <property type="match status" value="1"/>
</dbReference>
<protein>
    <submittedName>
        <fullName evidence="12">Sensor histidine kinase</fullName>
    </submittedName>
</protein>